<evidence type="ECO:0000259" key="2">
    <source>
        <dbReference type="Pfam" id="PF02517"/>
    </source>
</evidence>
<proteinExistence type="predicted"/>
<keyword evidence="3" id="KW-0645">Protease</keyword>
<evidence type="ECO:0000313" key="4">
    <source>
        <dbReference type="Proteomes" id="UP000677436"/>
    </source>
</evidence>
<dbReference type="AlphaFoldDB" id="A0A8D5ZNA8"/>
<dbReference type="Pfam" id="PF02517">
    <property type="entry name" value="Rce1-like"/>
    <property type="match status" value="1"/>
</dbReference>
<dbReference type="GO" id="GO:0006508">
    <property type="term" value="P:proteolysis"/>
    <property type="evidence" value="ECO:0007669"/>
    <property type="project" value="UniProtKB-KW"/>
</dbReference>
<feature type="transmembrane region" description="Helical" evidence="1">
    <location>
        <begin position="12"/>
        <end position="32"/>
    </location>
</feature>
<gene>
    <name evidence="3" type="ORF">JIR001_23130</name>
</gene>
<accession>A0A8D5ZNA8</accession>
<feature type="transmembrane region" description="Helical" evidence="1">
    <location>
        <begin position="148"/>
        <end position="166"/>
    </location>
</feature>
<evidence type="ECO:0000256" key="1">
    <source>
        <dbReference type="SAM" id="Phobius"/>
    </source>
</evidence>
<feature type="domain" description="CAAX prenyl protease 2/Lysostaphin resistance protein A-like" evidence="2">
    <location>
        <begin position="119"/>
        <end position="208"/>
    </location>
</feature>
<sequence>MNVLKLVGKLFLVFLLSVLGIVFFVSLLFPLYPVHRSLMPVIVGQNTAFVLAAFLVWAWLEKKPLDELGFAEPSPFRSFLRGAGWGSFGIAVPFVLLLTTGWLRVDGFHFSSSTVTDFTSALSGFLIVALGEEILVRGYIQTLMVRQWGRMIGIITASLLFCALHLGNPNLSWLALFNLFLAGVMLGTAKEAFGGLWTPIGFHFAWNLCQETLSLPVSGLHLIEHPVLITRETGPVWVTGGGFGLEAGAAVTVLLISLTAAFWLQNRNRTKSDHFHTSGLTR</sequence>
<dbReference type="PANTHER" id="PTHR39430">
    <property type="entry name" value="MEMBRANE-ASSOCIATED PROTEASE-RELATED"/>
    <property type="match status" value="1"/>
</dbReference>
<feature type="transmembrane region" description="Helical" evidence="1">
    <location>
        <begin position="38"/>
        <end position="59"/>
    </location>
</feature>
<dbReference type="Proteomes" id="UP000677436">
    <property type="component" value="Chromosome"/>
</dbReference>
<dbReference type="InterPro" id="IPR003675">
    <property type="entry name" value="Rce1/LyrA-like_dom"/>
</dbReference>
<feature type="transmembrane region" description="Helical" evidence="1">
    <location>
        <begin position="79"/>
        <end position="98"/>
    </location>
</feature>
<protein>
    <submittedName>
        <fullName evidence="3">CAAX amino protease</fullName>
    </submittedName>
</protein>
<dbReference type="GO" id="GO:0080120">
    <property type="term" value="P:CAAX-box protein maturation"/>
    <property type="evidence" value="ECO:0007669"/>
    <property type="project" value="UniProtKB-ARBA"/>
</dbReference>
<name>A0A8D5ZNA8_9BACL</name>
<keyword evidence="1" id="KW-0472">Membrane</keyword>
<organism evidence="3 4">
    <name type="scientific">Polycladomyces abyssicola</name>
    <dbReference type="NCBI Taxonomy" id="1125966"/>
    <lineage>
        <taxon>Bacteria</taxon>
        <taxon>Bacillati</taxon>
        <taxon>Bacillota</taxon>
        <taxon>Bacilli</taxon>
        <taxon>Bacillales</taxon>
        <taxon>Thermoactinomycetaceae</taxon>
        <taxon>Polycladomyces</taxon>
    </lineage>
</organism>
<keyword evidence="4" id="KW-1185">Reference proteome</keyword>
<dbReference type="RefSeq" id="WP_212772859.1">
    <property type="nucleotide sequence ID" value="NZ_AP024601.1"/>
</dbReference>
<keyword evidence="3" id="KW-0378">Hydrolase</keyword>
<reference evidence="3" key="1">
    <citation type="journal article" date="2013" name="Int. J. Syst. Evol. Microbiol.">
        <title>Polycladomyces abyssicola gen. nov., sp. nov., a thermophilic filamentous bacterium isolated from hemipelagic sediment.</title>
        <authorList>
            <person name="Tsubouchi T."/>
            <person name="Shimane Y."/>
            <person name="Mori K."/>
            <person name="Usui K."/>
            <person name="Hiraki T."/>
            <person name="Tame A."/>
            <person name="Uematsu K."/>
            <person name="Maruyama T."/>
            <person name="Hatada Y."/>
        </authorList>
    </citation>
    <scope>NUCLEOTIDE SEQUENCE</scope>
    <source>
        <strain evidence="3">JIR-001</strain>
    </source>
</reference>
<feature type="transmembrane region" description="Helical" evidence="1">
    <location>
        <begin position="118"/>
        <end position="136"/>
    </location>
</feature>
<keyword evidence="1" id="KW-0812">Transmembrane</keyword>
<keyword evidence="1" id="KW-1133">Transmembrane helix</keyword>
<reference evidence="3" key="2">
    <citation type="journal article" date="2021" name="Microbiol. Resour. Announc.">
        <title>Complete Genome Sequence of Polycladomyces abyssicola JIR-001T, Isolated from Hemipelagic Sediment in Deep Seawater.</title>
        <authorList>
            <person name="Tsubouchi T."/>
            <person name="Kaneko Y."/>
        </authorList>
    </citation>
    <scope>NUCLEOTIDE SEQUENCE</scope>
    <source>
        <strain evidence="3">JIR-001</strain>
    </source>
</reference>
<dbReference type="GO" id="GO:0004175">
    <property type="term" value="F:endopeptidase activity"/>
    <property type="evidence" value="ECO:0007669"/>
    <property type="project" value="UniProtKB-ARBA"/>
</dbReference>
<dbReference type="PANTHER" id="PTHR39430:SF1">
    <property type="entry name" value="PROTEASE"/>
    <property type="match status" value="1"/>
</dbReference>
<evidence type="ECO:0000313" key="3">
    <source>
        <dbReference type="EMBL" id="BCU82530.1"/>
    </source>
</evidence>
<feature type="transmembrane region" description="Helical" evidence="1">
    <location>
        <begin position="243"/>
        <end position="264"/>
    </location>
</feature>
<dbReference type="KEGG" id="pabs:JIR001_23130"/>
<dbReference type="EMBL" id="AP024601">
    <property type="protein sequence ID" value="BCU82530.1"/>
    <property type="molecule type" value="Genomic_DNA"/>
</dbReference>